<evidence type="ECO:0000313" key="2">
    <source>
        <dbReference type="Proteomes" id="UP000034913"/>
    </source>
</evidence>
<comment type="caution">
    <text evidence="1">The sequence shown here is derived from an EMBL/GenBank/DDBJ whole genome shotgun (WGS) entry which is preliminary data.</text>
</comment>
<dbReference type="AlphaFoldDB" id="A0A0G1X5D8"/>
<sequence>IYIPRKDVDMTGGRDKAKVTHDDLAILIKKSYRTKDELIKGYNLNEKPSPDSIFATKYFNDVIMSIADEERGHHKSFPQETLVGLSSLHYYWAAIDHLKEHDHPARFDTIINNQAKSGLDKVAGIKPKMAFYTAGRPDYLTMNQNPMNHAMGYVFQGKDLGVPEEKSVLVRTGNKYYGFEPVVRAIDEIETYDNVRTWFRTRSLPDKTVSGITAKLKPELSI</sequence>
<dbReference type="EMBL" id="LCRB01000009">
    <property type="protein sequence ID" value="KKW26368.1"/>
    <property type="molecule type" value="Genomic_DNA"/>
</dbReference>
<feature type="non-terminal residue" evidence="1">
    <location>
        <position position="1"/>
    </location>
</feature>
<dbReference type="Proteomes" id="UP000034913">
    <property type="component" value="Unassembled WGS sequence"/>
</dbReference>
<reference evidence="1 2" key="1">
    <citation type="journal article" date="2015" name="Nature">
        <title>rRNA introns, odd ribosomes, and small enigmatic genomes across a large radiation of phyla.</title>
        <authorList>
            <person name="Brown C.T."/>
            <person name="Hug L.A."/>
            <person name="Thomas B.C."/>
            <person name="Sharon I."/>
            <person name="Castelle C.J."/>
            <person name="Singh A."/>
            <person name="Wilkins M.J."/>
            <person name="Williams K.H."/>
            <person name="Banfield J.F."/>
        </authorList>
    </citation>
    <scope>NUCLEOTIDE SEQUENCE [LARGE SCALE GENOMIC DNA]</scope>
</reference>
<protein>
    <submittedName>
        <fullName evidence="1">Uncharacterized protein</fullName>
    </submittedName>
</protein>
<evidence type="ECO:0000313" key="1">
    <source>
        <dbReference type="EMBL" id="KKW26368.1"/>
    </source>
</evidence>
<accession>A0A0G1X5D8</accession>
<gene>
    <name evidence="1" type="ORF">VF00_C0009G0001</name>
</gene>
<organism evidence="1 2">
    <name type="scientific">candidate division Kazan bacterium GW2011_GWB1_52_7</name>
    <dbReference type="NCBI Taxonomy" id="1620414"/>
    <lineage>
        <taxon>Bacteria</taxon>
        <taxon>Bacteria division Kazan-3B-28</taxon>
    </lineage>
</organism>
<proteinExistence type="predicted"/>
<name>A0A0G1X5D8_UNCK3</name>